<evidence type="ECO:0000313" key="2">
    <source>
        <dbReference type="EnsemblMetazoa" id="XP_030830875"/>
    </source>
</evidence>
<reference evidence="3" key="1">
    <citation type="submission" date="2015-02" db="EMBL/GenBank/DDBJ databases">
        <title>Genome sequencing for Strongylocentrotus purpuratus.</title>
        <authorList>
            <person name="Murali S."/>
            <person name="Liu Y."/>
            <person name="Vee V."/>
            <person name="English A."/>
            <person name="Wang M."/>
            <person name="Skinner E."/>
            <person name="Han Y."/>
            <person name="Muzny D.M."/>
            <person name="Worley K.C."/>
            <person name="Gibbs R.A."/>
        </authorList>
    </citation>
    <scope>NUCLEOTIDE SEQUENCE</scope>
</reference>
<accession>A0A7M7N5P2</accession>
<dbReference type="KEGG" id="spu:115920063"/>
<proteinExistence type="predicted"/>
<feature type="region of interest" description="Disordered" evidence="1">
    <location>
        <begin position="516"/>
        <end position="547"/>
    </location>
</feature>
<protein>
    <submittedName>
        <fullName evidence="2">Uncharacterized protein</fullName>
    </submittedName>
</protein>
<dbReference type="EnsemblMetazoa" id="XM_030975015">
    <property type="protein sequence ID" value="XP_030830875"/>
    <property type="gene ID" value="LOC115920063"/>
</dbReference>
<feature type="compositionally biased region" description="Low complexity" evidence="1">
    <location>
        <begin position="171"/>
        <end position="181"/>
    </location>
</feature>
<feature type="region of interest" description="Disordered" evidence="1">
    <location>
        <begin position="435"/>
        <end position="460"/>
    </location>
</feature>
<keyword evidence="3" id="KW-1185">Reference proteome</keyword>
<evidence type="ECO:0000313" key="3">
    <source>
        <dbReference type="Proteomes" id="UP000007110"/>
    </source>
</evidence>
<evidence type="ECO:0000256" key="1">
    <source>
        <dbReference type="SAM" id="MobiDB-lite"/>
    </source>
</evidence>
<sequence length="547" mass="61630">MTSERVKVNYGTEETLLAVVDRTKSHKIFSWREQCGSLTEELFLQCPRLHEAKELVHLFDFEPYRVDQAEQAQGVGEGTGQTLTAQTQSVQSPGPVPYGHTVYPPFSGEGPAGPISGSAPSPARPSADYRLRDDSSVPSREPPRRDYPSPRDFPPNNHGPSSREPPRRDYYYPPSRESPSSNCGPPSREPPRRDYVYPPSGESRPDIQYPPRESSPGGQGEYRSQGRRDWPPRLPRSLNYDGRTSWHSFLRKFTSYAVSCQWSPSECLDALGWCLEGSASDCFSNLRDMGTNSYYHMLTAMGRRFGATRFPEEAIAEFRTARQLPEESLLGWSDRLQALSFEAFGWDQRGDSTQMVLQLCQGCTDKAAGLTALNTRPKSVEEALEAIRWAQHTQRVVYGSEARRTYSASRQQVQQTCMYDQEVDRYDTVIYHHRQPHPLNRSPTVSKGQDVPRPAPVEDRGKVTTPFEVQARNDIGYLKEEVASLKTHAYNTDCMLEEILKTVKSLEFSMLSNARPLSPVATGVPENLEGSESEADLRSGNREAYNR</sequence>
<name>A0A7M7N5P2_STRPU</name>
<feature type="compositionally biased region" description="Basic and acidic residues" evidence="1">
    <location>
        <begin position="535"/>
        <end position="547"/>
    </location>
</feature>
<dbReference type="AlphaFoldDB" id="A0A7M7N5P2"/>
<organism evidence="2 3">
    <name type="scientific">Strongylocentrotus purpuratus</name>
    <name type="common">Purple sea urchin</name>
    <dbReference type="NCBI Taxonomy" id="7668"/>
    <lineage>
        <taxon>Eukaryota</taxon>
        <taxon>Metazoa</taxon>
        <taxon>Echinodermata</taxon>
        <taxon>Eleutherozoa</taxon>
        <taxon>Echinozoa</taxon>
        <taxon>Echinoidea</taxon>
        <taxon>Euechinoidea</taxon>
        <taxon>Echinacea</taxon>
        <taxon>Camarodonta</taxon>
        <taxon>Echinidea</taxon>
        <taxon>Strongylocentrotidae</taxon>
        <taxon>Strongylocentrotus</taxon>
    </lineage>
</organism>
<feature type="compositionally biased region" description="Low complexity" evidence="1">
    <location>
        <begin position="107"/>
        <end position="126"/>
    </location>
</feature>
<dbReference type="OrthoDB" id="6149959at2759"/>
<dbReference type="RefSeq" id="XP_030830875.1">
    <property type="nucleotide sequence ID" value="XM_030975015.1"/>
</dbReference>
<dbReference type="Proteomes" id="UP000007110">
    <property type="component" value="Unassembled WGS sequence"/>
</dbReference>
<dbReference type="InParanoid" id="A0A7M7N5P2"/>
<feature type="region of interest" description="Disordered" evidence="1">
    <location>
        <begin position="87"/>
        <end position="235"/>
    </location>
</feature>
<reference evidence="2" key="2">
    <citation type="submission" date="2021-01" db="UniProtKB">
        <authorList>
            <consortium name="EnsemblMetazoa"/>
        </authorList>
    </citation>
    <scope>IDENTIFICATION</scope>
</reference>
<feature type="compositionally biased region" description="Basic and acidic residues" evidence="1">
    <location>
        <begin position="127"/>
        <end position="149"/>
    </location>
</feature>
<dbReference type="GeneID" id="115920063"/>